<dbReference type="PROSITE" id="PS51257">
    <property type="entry name" value="PROKAR_LIPOPROTEIN"/>
    <property type="match status" value="1"/>
</dbReference>
<dbReference type="InterPro" id="IPR050957">
    <property type="entry name" value="BMP_lipoprotein"/>
</dbReference>
<evidence type="ECO:0000313" key="9">
    <source>
        <dbReference type="Proteomes" id="UP000000844"/>
    </source>
</evidence>
<reference evidence="8 9" key="1">
    <citation type="journal article" date="2009" name="Stand. Genomic Sci.">
        <title>Complete genome sequence of Stackebrandtia nassauensis type strain (LLR-40K-21).</title>
        <authorList>
            <person name="Munk C."/>
            <person name="Lapidus A."/>
            <person name="Copeland A."/>
            <person name="Jando M."/>
            <person name="Mayilraj S."/>
            <person name="Glavina Del Rio T."/>
            <person name="Nolan M."/>
            <person name="Chen F."/>
            <person name="Lucas S."/>
            <person name="Tice H."/>
            <person name="Cheng J.F."/>
            <person name="Han C."/>
            <person name="Detter J.C."/>
            <person name="Bruce D."/>
            <person name="Goodwin L."/>
            <person name="Chain P."/>
            <person name="Pitluck S."/>
            <person name="Goker M."/>
            <person name="Ovchinikova G."/>
            <person name="Pati A."/>
            <person name="Ivanova N."/>
            <person name="Mavromatis K."/>
            <person name="Chen A."/>
            <person name="Palaniappan K."/>
            <person name="Land M."/>
            <person name="Hauser L."/>
            <person name="Chang Y.J."/>
            <person name="Jeffries C.D."/>
            <person name="Bristow J."/>
            <person name="Eisen J.A."/>
            <person name="Markowitz V."/>
            <person name="Hugenholtz P."/>
            <person name="Kyrpides N.C."/>
            <person name="Klenk H.P."/>
        </authorList>
    </citation>
    <scope>NUCLEOTIDE SEQUENCE [LARGE SCALE GENOMIC DNA]</scope>
    <source>
        <strain evidence="9">DSM 44728 / CIP 108903 / NRRL B-16338 / NBRC 102104 / LLR-40K-21</strain>
    </source>
</reference>
<dbReference type="OrthoDB" id="9784230at2"/>
<accession>D3PUB4</accession>
<dbReference type="eggNOG" id="COG1744">
    <property type="taxonomic scope" value="Bacteria"/>
</dbReference>
<dbReference type="InterPro" id="IPR003760">
    <property type="entry name" value="PnrA-like"/>
</dbReference>
<dbReference type="CDD" id="cd06354">
    <property type="entry name" value="PBP1_PrnA-like"/>
    <property type="match status" value="1"/>
</dbReference>
<sequence length="358" mass="38218">MRKWRGPRKFAALVVASGVALTGLAACGEASDAGFVVCMVSDEGGFDDKSFNESAWAGMEKAKKENSEITLKKRESKDKSDYSKNLTSCVKDDKADLTIAVGGLITGDTEQVAEENKDKRFAIVDSNLSGAKNKNVFSMEFNTAQSSFLAGYLAAGTSKTGKVGTFGGANIPPVTIFMDGYAEGVEYYNKQNKKDVQVKGWKPNFEDGKGDGLFVDNFEDAKVGKQHANNLMSQGADVIFPVAGPAGLGGPEATQSKDDVYSIWVDSDGCEAAAKYCDEFLTSSMKGIADAVAESIKTAVDDGAKDGRYVGTLENEGVGLADLNKVVDEKLAKEIETVKKDIIDGKIEIKSKNQPKPE</sequence>
<dbReference type="STRING" id="446470.Snas_1352"/>
<dbReference type="PANTHER" id="PTHR34296:SF2">
    <property type="entry name" value="ABC TRANSPORTER GUANOSINE-BINDING PROTEIN NUPN"/>
    <property type="match status" value="1"/>
</dbReference>
<keyword evidence="2" id="KW-1003">Cell membrane</keyword>
<dbReference type="KEGG" id="sna:Snas_1352"/>
<evidence type="ECO:0000313" key="8">
    <source>
        <dbReference type="EMBL" id="ADD41060.1"/>
    </source>
</evidence>
<evidence type="ECO:0000256" key="4">
    <source>
        <dbReference type="ARBA" id="ARBA00023136"/>
    </source>
</evidence>
<dbReference type="EMBL" id="CP001778">
    <property type="protein sequence ID" value="ADD41060.1"/>
    <property type="molecule type" value="Genomic_DNA"/>
</dbReference>
<keyword evidence="3 6" id="KW-0732">Signal</keyword>
<protein>
    <submittedName>
        <fullName evidence="8">Basic membrane lipoprotein</fullName>
    </submittedName>
</protein>
<feature type="domain" description="ABC transporter substrate-binding protein PnrA-like" evidence="7">
    <location>
        <begin position="36"/>
        <end position="351"/>
    </location>
</feature>
<keyword evidence="9" id="KW-1185">Reference proteome</keyword>
<dbReference type="Pfam" id="PF02608">
    <property type="entry name" value="Bmp"/>
    <property type="match status" value="1"/>
</dbReference>
<dbReference type="HOGENOM" id="CLU_038813_0_0_11"/>
<dbReference type="AlphaFoldDB" id="D3PUB4"/>
<feature type="signal peptide" evidence="6">
    <location>
        <begin position="1"/>
        <end position="25"/>
    </location>
</feature>
<keyword evidence="4" id="KW-0472">Membrane</keyword>
<keyword evidence="5 8" id="KW-0449">Lipoprotein</keyword>
<evidence type="ECO:0000256" key="2">
    <source>
        <dbReference type="ARBA" id="ARBA00022475"/>
    </source>
</evidence>
<dbReference type="RefSeq" id="WP_013016631.1">
    <property type="nucleotide sequence ID" value="NC_013947.1"/>
</dbReference>
<comment type="subcellular location">
    <subcellularLocation>
        <location evidence="1">Cell membrane</location>
    </subcellularLocation>
</comment>
<evidence type="ECO:0000256" key="5">
    <source>
        <dbReference type="ARBA" id="ARBA00023288"/>
    </source>
</evidence>
<evidence type="ECO:0000259" key="7">
    <source>
        <dbReference type="Pfam" id="PF02608"/>
    </source>
</evidence>
<dbReference type="Proteomes" id="UP000000844">
    <property type="component" value="Chromosome"/>
</dbReference>
<evidence type="ECO:0000256" key="6">
    <source>
        <dbReference type="SAM" id="SignalP"/>
    </source>
</evidence>
<name>D3PUB4_STANL</name>
<dbReference type="PANTHER" id="PTHR34296">
    <property type="entry name" value="TRANSCRIPTIONAL ACTIVATOR PROTEIN MED"/>
    <property type="match status" value="1"/>
</dbReference>
<evidence type="ECO:0000256" key="1">
    <source>
        <dbReference type="ARBA" id="ARBA00004236"/>
    </source>
</evidence>
<organism evidence="8 9">
    <name type="scientific">Stackebrandtia nassauensis (strain DSM 44728 / CIP 108903 / NRRL B-16338 / NBRC 102104 / LLR-40K-21)</name>
    <dbReference type="NCBI Taxonomy" id="446470"/>
    <lineage>
        <taxon>Bacteria</taxon>
        <taxon>Bacillati</taxon>
        <taxon>Actinomycetota</taxon>
        <taxon>Actinomycetes</taxon>
        <taxon>Glycomycetales</taxon>
        <taxon>Glycomycetaceae</taxon>
        <taxon>Stackebrandtia</taxon>
    </lineage>
</organism>
<dbReference type="GO" id="GO:0005886">
    <property type="term" value="C:plasma membrane"/>
    <property type="evidence" value="ECO:0007669"/>
    <property type="project" value="UniProtKB-SubCell"/>
</dbReference>
<dbReference type="Gene3D" id="3.40.50.2300">
    <property type="match status" value="2"/>
</dbReference>
<gene>
    <name evidence="8" type="ordered locus">Snas_1352</name>
</gene>
<evidence type="ECO:0000256" key="3">
    <source>
        <dbReference type="ARBA" id="ARBA00022729"/>
    </source>
</evidence>
<feature type="chain" id="PRO_5039089932" evidence="6">
    <location>
        <begin position="26"/>
        <end position="358"/>
    </location>
</feature>
<proteinExistence type="predicted"/>